<sequence>MSETDSFIDEVTEEVRRDRLFGMMKRYGWIAALAVLLIVGGAAWNEWRKAQDRAAAEAFGDSIKTALELPERDARAKALAAIEAPDAGGQAVVDLLAAAELGTANAAEAATRLLAVADRDGIEPVYRQLATLKAVALPGSGLSPEDRRNRLDGLALSGGLVRLLAEEQLAMIEIETGDTSAAIDRLTQVAQDAQATAGLRRRVSQVIVALGGDLPETGFAGQGGTEG</sequence>
<keyword evidence="1" id="KW-0812">Transmembrane</keyword>
<reference evidence="2 3" key="1">
    <citation type="submission" date="2019-05" db="EMBL/GenBank/DDBJ databases">
        <title>Roseovarius bejariae sp. nov., a moderately halophylic bacterium isolated from a saline soil in Rambla Salada (Murcia).</title>
        <authorList>
            <person name="Castro D.J."/>
            <person name="Gomez-Altuve A."/>
            <person name="Reina J.C."/>
            <person name="Rodriguez M."/>
            <person name="Sampedro I."/>
            <person name="Llamas I."/>
            <person name="Martinez-Checa F."/>
        </authorList>
    </citation>
    <scope>NUCLEOTIDE SEQUENCE [LARGE SCALE GENOMIC DNA]</scope>
    <source>
        <strain evidence="2 3">A21</strain>
    </source>
</reference>
<dbReference type="RefSeq" id="WP_343032052.1">
    <property type="nucleotide sequence ID" value="NZ_SZWE01000001.1"/>
</dbReference>
<dbReference type="AlphaFoldDB" id="A0A844CP69"/>
<name>A0A844CP69_9RHOB</name>
<dbReference type="Proteomes" id="UP000564704">
    <property type="component" value="Unassembled WGS sequence"/>
</dbReference>
<comment type="caution">
    <text evidence="2">The sequence shown here is derived from an EMBL/GenBank/DDBJ whole genome shotgun (WGS) entry which is preliminary data.</text>
</comment>
<feature type="transmembrane region" description="Helical" evidence="1">
    <location>
        <begin position="27"/>
        <end position="44"/>
    </location>
</feature>
<accession>A0A844CP69</accession>
<protein>
    <recommendedName>
        <fullName evidence="4">Tetratricopeptide repeat-like domain-containing protein</fullName>
    </recommendedName>
</protein>
<evidence type="ECO:0000313" key="3">
    <source>
        <dbReference type="Proteomes" id="UP000564704"/>
    </source>
</evidence>
<evidence type="ECO:0000256" key="1">
    <source>
        <dbReference type="SAM" id="Phobius"/>
    </source>
</evidence>
<keyword evidence="1" id="KW-1133">Transmembrane helix</keyword>
<keyword evidence="1" id="KW-0472">Membrane</keyword>
<organism evidence="2 3">
    <name type="scientific">Roseovarius bejariae</name>
    <dbReference type="NCBI Taxonomy" id="2576383"/>
    <lineage>
        <taxon>Bacteria</taxon>
        <taxon>Pseudomonadati</taxon>
        <taxon>Pseudomonadota</taxon>
        <taxon>Alphaproteobacteria</taxon>
        <taxon>Rhodobacterales</taxon>
        <taxon>Roseobacteraceae</taxon>
        <taxon>Roseovarius</taxon>
    </lineage>
</organism>
<evidence type="ECO:0008006" key="4">
    <source>
        <dbReference type="Google" id="ProtNLM"/>
    </source>
</evidence>
<keyword evidence="3" id="KW-1185">Reference proteome</keyword>
<evidence type="ECO:0000313" key="2">
    <source>
        <dbReference type="EMBL" id="MRU16402.1"/>
    </source>
</evidence>
<dbReference type="EMBL" id="SZWE01000001">
    <property type="protein sequence ID" value="MRU16402.1"/>
    <property type="molecule type" value="Genomic_DNA"/>
</dbReference>
<gene>
    <name evidence="2" type="ORF">FDP25_13245</name>
</gene>
<proteinExistence type="predicted"/>